<gene>
    <name evidence="2" type="ORF">VJ786_13915</name>
</gene>
<sequence>MKSIYSHLLIMMVLFGFSACKKDKESFEEKLMAGTELMEVGSKTGKYQFDVLSNANMMLESDVAWIVLDTTELEKGKRKVVFEVQANEDDERSGIITVRINNELSKQVLVSQESGKVPVFFVSPTGTGDGSSWESPSTFHAAMEKATTGSTIYMMEGTYMPAKTIRNGESAEESDKTFEINKNISVIGGFSKDASIGAKPNAAMYKTILDGRFASGKQAFHTVTVTAAKEAGSQVYIEGLVITGGNATDRSTNISINGLNFSRGQGGGMAIGGSQVHLKNVEIIENKATADKGTVGFAAGMYAFGSANVIMENSKVNNNTNAGNNGGGVWMHTSNLTAYHSQFNENSARGTAGGVHGYPNAKIILYNSEVSQNSNTSYGAGLYLREKSTGILVNCLLVGNKSTSKNGGGAVMLYDDCKIDIISSTISGNEIPGPGAGVYRRSKVNNLTIINSIISGNKQDANSTDVDAYTDNAGIIPVIKSSAIAGQVYSEGGSVASGLSFNPATMLSAQYLPIGANNPALTHGLNASSLITIGQTYSPVLEEHIKADKNGNERTDKIMGALIK</sequence>
<dbReference type="PROSITE" id="PS51257">
    <property type="entry name" value="PROKAR_LIPOPROTEIN"/>
    <property type="match status" value="1"/>
</dbReference>
<evidence type="ECO:0000259" key="1">
    <source>
        <dbReference type="Pfam" id="PF13004"/>
    </source>
</evidence>
<dbReference type="RefSeq" id="WP_144038142.1">
    <property type="nucleotide sequence ID" value="NZ_JAYLLN010000040.1"/>
</dbReference>
<dbReference type="SUPFAM" id="SSF51126">
    <property type="entry name" value="Pectin lyase-like"/>
    <property type="match status" value="1"/>
</dbReference>
<dbReference type="InterPro" id="IPR024361">
    <property type="entry name" value="BACON"/>
</dbReference>
<name>A0ABU8I8G4_9SPHI</name>
<keyword evidence="3" id="KW-1185">Reference proteome</keyword>
<dbReference type="InterPro" id="IPR006626">
    <property type="entry name" value="PbH1"/>
</dbReference>
<dbReference type="Gene3D" id="2.60.40.10">
    <property type="entry name" value="Immunoglobulins"/>
    <property type="match status" value="1"/>
</dbReference>
<protein>
    <submittedName>
        <fullName evidence="2">BACON domain-containing carbohydrate-binding protein</fullName>
    </submittedName>
</protein>
<dbReference type="InterPro" id="IPR011050">
    <property type="entry name" value="Pectin_lyase_fold/virulence"/>
</dbReference>
<dbReference type="InterPro" id="IPR012334">
    <property type="entry name" value="Pectin_lyas_fold"/>
</dbReference>
<accession>A0ABU8I8G4</accession>
<evidence type="ECO:0000313" key="2">
    <source>
        <dbReference type="EMBL" id="MEI5985997.1"/>
    </source>
</evidence>
<dbReference type="SMART" id="SM00710">
    <property type="entry name" value="PbH1"/>
    <property type="match status" value="4"/>
</dbReference>
<organism evidence="2 3">
    <name type="scientific">Sphingobacterium tenebrionis</name>
    <dbReference type="NCBI Taxonomy" id="3111775"/>
    <lineage>
        <taxon>Bacteria</taxon>
        <taxon>Pseudomonadati</taxon>
        <taxon>Bacteroidota</taxon>
        <taxon>Sphingobacteriia</taxon>
        <taxon>Sphingobacteriales</taxon>
        <taxon>Sphingobacteriaceae</taxon>
        <taxon>Sphingobacterium</taxon>
    </lineage>
</organism>
<dbReference type="InterPro" id="IPR013783">
    <property type="entry name" value="Ig-like_fold"/>
</dbReference>
<dbReference type="Proteomes" id="UP001363035">
    <property type="component" value="Unassembled WGS sequence"/>
</dbReference>
<evidence type="ECO:0000313" key="3">
    <source>
        <dbReference type="Proteomes" id="UP001363035"/>
    </source>
</evidence>
<proteinExistence type="predicted"/>
<dbReference type="Pfam" id="PF13004">
    <property type="entry name" value="BACON"/>
    <property type="match status" value="1"/>
</dbReference>
<dbReference type="Gene3D" id="2.160.20.10">
    <property type="entry name" value="Single-stranded right-handed beta-helix, Pectin lyase-like"/>
    <property type="match status" value="1"/>
</dbReference>
<reference evidence="2 3" key="1">
    <citation type="submission" date="2024-01" db="EMBL/GenBank/DDBJ databases">
        <title>Sphingobacterium tenebrionis sp. nov., a novel endophyte isolated from tenebrio molitor intestines.</title>
        <authorList>
            <person name="Zhang C."/>
        </authorList>
    </citation>
    <scope>NUCLEOTIDE SEQUENCE [LARGE SCALE GENOMIC DNA]</scope>
    <source>
        <strain evidence="2 3">PU5-4</strain>
    </source>
</reference>
<feature type="domain" description="BACON" evidence="1">
    <location>
        <begin position="60"/>
        <end position="113"/>
    </location>
</feature>
<dbReference type="EMBL" id="JAYLLN010000040">
    <property type="protein sequence ID" value="MEI5985997.1"/>
    <property type="molecule type" value="Genomic_DNA"/>
</dbReference>
<comment type="caution">
    <text evidence="2">The sequence shown here is derived from an EMBL/GenBank/DDBJ whole genome shotgun (WGS) entry which is preliminary data.</text>
</comment>